<proteinExistence type="predicted"/>
<evidence type="ECO:0008006" key="3">
    <source>
        <dbReference type="Google" id="ProtNLM"/>
    </source>
</evidence>
<sequence length="95" mass="10769">MSTTTIRLPDDLKMRIAAAAEQMGDTTHHFMLQAIMEKTLEAEQQLELNKPADQRYANIVATGNAIPWSEMRIYLENKIVGKTDSVRPNARKLAR</sequence>
<evidence type="ECO:0000313" key="2">
    <source>
        <dbReference type="Proteomes" id="UP000463939"/>
    </source>
</evidence>
<name>A0A809RZ73_9PROT</name>
<organism evidence="1 2">
    <name type="scientific">Sulfuriferula nivalis</name>
    <dbReference type="NCBI Taxonomy" id="2675298"/>
    <lineage>
        <taxon>Bacteria</taxon>
        <taxon>Pseudomonadati</taxon>
        <taxon>Pseudomonadota</taxon>
        <taxon>Betaproteobacteria</taxon>
        <taxon>Nitrosomonadales</taxon>
        <taxon>Sulfuricellaceae</taxon>
        <taxon>Sulfuriferula</taxon>
    </lineage>
</organism>
<dbReference type="EMBL" id="AP021881">
    <property type="protein sequence ID" value="BBO99507.1"/>
    <property type="molecule type" value="Genomic_DNA"/>
</dbReference>
<keyword evidence="2" id="KW-1185">Reference proteome</keyword>
<dbReference type="Gene3D" id="1.20.5.780">
    <property type="entry name" value="Single helix bin"/>
    <property type="match status" value="1"/>
</dbReference>
<dbReference type="KEGG" id="sniv:SFSGTM_02160"/>
<evidence type="ECO:0000313" key="1">
    <source>
        <dbReference type="EMBL" id="BBO99507.1"/>
    </source>
</evidence>
<gene>
    <name evidence="1" type="ORF">SFSGTM_02160</name>
</gene>
<dbReference type="RefSeq" id="WP_162083551.1">
    <property type="nucleotide sequence ID" value="NZ_AP021881.1"/>
</dbReference>
<dbReference type="SUPFAM" id="SSF47598">
    <property type="entry name" value="Ribbon-helix-helix"/>
    <property type="match status" value="1"/>
</dbReference>
<dbReference type="AlphaFoldDB" id="A0A809RZ73"/>
<dbReference type="GO" id="GO:0006355">
    <property type="term" value="P:regulation of DNA-templated transcription"/>
    <property type="evidence" value="ECO:0007669"/>
    <property type="project" value="InterPro"/>
</dbReference>
<protein>
    <recommendedName>
        <fullName evidence="3">CopG family transcriptional regulator</fullName>
    </recommendedName>
</protein>
<dbReference type="Proteomes" id="UP000463939">
    <property type="component" value="Chromosome"/>
</dbReference>
<dbReference type="InterPro" id="IPR010985">
    <property type="entry name" value="Ribbon_hlx_hlx"/>
</dbReference>
<reference evidence="2" key="1">
    <citation type="submission" date="2019-11" db="EMBL/GenBank/DDBJ databases">
        <title>Isolation and characterization of a novel species in the genus Sulfuriferula.</title>
        <authorList>
            <person name="Mochizuki J."/>
            <person name="Kojima H."/>
            <person name="Fukui M."/>
        </authorList>
    </citation>
    <scope>NUCLEOTIDE SEQUENCE [LARGE SCALE GENOMIC DNA]</scope>
    <source>
        <strain evidence="2">SGTM</strain>
    </source>
</reference>
<accession>A0A809RZ73</accession>